<keyword evidence="2" id="KW-1185">Reference proteome</keyword>
<gene>
    <name evidence="1" type="ORF">EDD18DRAFT_749183</name>
</gene>
<reference evidence="1" key="1">
    <citation type="submission" date="2023-06" db="EMBL/GenBank/DDBJ databases">
        <authorList>
            <consortium name="Lawrence Berkeley National Laboratory"/>
            <person name="Ahrendt S."/>
            <person name="Sahu N."/>
            <person name="Indic B."/>
            <person name="Wong-Bajracharya J."/>
            <person name="Merenyi Z."/>
            <person name="Ke H.-M."/>
            <person name="Monk M."/>
            <person name="Kocsube S."/>
            <person name="Drula E."/>
            <person name="Lipzen A."/>
            <person name="Balint B."/>
            <person name="Henrissat B."/>
            <person name="Andreopoulos B."/>
            <person name="Martin F.M."/>
            <person name="Harder C.B."/>
            <person name="Rigling D."/>
            <person name="Ford K.L."/>
            <person name="Foster G.D."/>
            <person name="Pangilinan J."/>
            <person name="Papanicolaou A."/>
            <person name="Barry K."/>
            <person name="LaButti K."/>
            <person name="Viragh M."/>
            <person name="Koriabine M."/>
            <person name="Yan M."/>
            <person name="Riley R."/>
            <person name="Champramary S."/>
            <person name="Plett K.L."/>
            <person name="Tsai I.J."/>
            <person name="Slot J."/>
            <person name="Sipos G."/>
            <person name="Plett J."/>
            <person name="Nagy L.G."/>
            <person name="Grigoriev I.V."/>
        </authorList>
    </citation>
    <scope>NUCLEOTIDE SEQUENCE</scope>
    <source>
        <strain evidence="1">HWK02</strain>
    </source>
</reference>
<proteinExistence type="predicted"/>
<evidence type="ECO:0000313" key="1">
    <source>
        <dbReference type="EMBL" id="KAK0501785.1"/>
    </source>
</evidence>
<sequence length="177" mass="20288">MNMDVILFPRFLVGGDGGFELSCSRERVPFLYFTMAGRATMRSTYLDSAAMPLEMLMRGINSQTPYTAEKPSMDHSTSLRGDTACLWGAASFFNSDMRSFSIKFLIGGVAEGNIKLGYLQRRIILVHLLRQEVFFLCTPEYSPKIFISAIRSRIRSVHPHQCLRFRFWLAPFYQLSF</sequence>
<name>A0AA39QGS0_9AGAR</name>
<comment type="caution">
    <text evidence="1">The sequence shown here is derived from an EMBL/GenBank/DDBJ whole genome shotgun (WGS) entry which is preliminary data.</text>
</comment>
<dbReference type="Proteomes" id="UP001175228">
    <property type="component" value="Unassembled WGS sequence"/>
</dbReference>
<organism evidence="1 2">
    <name type="scientific">Armillaria luteobubalina</name>
    <dbReference type="NCBI Taxonomy" id="153913"/>
    <lineage>
        <taxon>Eukaryota</taxon>
        <taxon>Fungi</taxon>
        <taxon>Dikarya</taxon>
        <taxon>Basidiomycota</taxon>
        <taxon>Agaricomycotina</taxon>
        <taxon>Agaricomycetes</taxon>
        <taxon>Agaricomycetidae</taxon>
        <taxon>Agaricales</taxon>
        <taxon>Marasmiineae</taxon>
        <taxon>Physalacriaceae</taxon>
        <taxon>Armillaria</taxon>
    </lineage>
</organism>
<dbReference type="AlphaFoldDB" id="A0AA39QGS0"/>
<evidence type="ECO:0000313" key="2">
    <source>
        <dbReference type="Proteomes" id="UP001175228"/>
    </source>
</evidence>
<protein>
    <submittedName>
        <fullName evidence="1">Uncharacterized protein</fullName>
    </submittedName>
</protein>
<dbReference type="EMBL" id="JAUEPU010000006">
    <property type="protein sequence ID" value="KAK0501785.1"/>
    <property type="molecule type" value="Genomic_DNA"/>
</dbReference>
<accession>A0AA39QGS0</accession>